<gene>
    <name evidence="1" type="ORF">ACOLOM_LOCUS7973</name>
</gene>
<protein>
    <submittedName>
        <fullName evidence="1">7287_t:CDS:1</fullName>
    </submittedName>
</protein>
<comment type="caution">
    <text evidence="1">The sequence shown here is derived from an EMBL/GenBank/DDBJ whole genome shotgun (WGS) entry which is preliminary data.</text>
</comment>
<sequence length="303" mass="33764">MVTGHMGLVAREVPSALIAELIETFTNMNASRFTCGAGLVVMLYDWCLTIGTEVEVIWMQKMSLSSILYLVNRYLPVPFLLMFNYRKVLWSLARTLVNLFHSDIAGLRNAVSDENPISGWICLLRCDSALEVDDVPSSKLFICLSSRITLLTNLQWAVAPGSLWYMANQLEFAMMVALVSRFHLNLRTVANPGTAVTFSNNATATSSFGVKGHHRLSMPRALQRMKGEEISSWQGDAEEMQVRHSTHQMDGPTPPPHVDERILVIGNNNNGHDLIKAWASILHSSTVMMKDIRSKADPLGFDV</sequence>
<feature type="non-terminal residue" evidence="1">
    <location>
        <position position="303"/>
    </location>
</feature>
<keyword evidence="2" id="KW-1185">Reference proteome</keyword>
<evidence type="ECO:0000313" key="2">
    <source>
        <dbReference type="Proteomes" id="UP000789525"/>
    </source>
</evidence>
<dbReference type="Proteomes" id="UP000789525">
    <property type="component" value="Unassembled WGS sequence"/>
</dbReference>
<proteinExistence type="predicted"/>
<accession>A0ACA9N9V8</accession>
<evidence type="ECO:0000313" key="1">
    <source>
        <dbReference type="EMBL" id="CAG8642121.1"/>
    </source>
</evidence>
<dbReference type="EMBL" id="CAJVPT010019564">
    <property type="protein sequence ID" value="CAG8642121.1"/>
    <property type="molecule type" value="Genomic_DNA"/>
</dbReference>
<organism evidence="1 2">
    <name type="scientific">Acaulospora colombiana</name>
    <dbReference type="NCBI Taxonomy" id="27376"/>
    <lineage>
        <taxon>Eukaryota</taxon>
        <taxon>Fungi</taxon>
        <taxon>Fungi incertae sedis</taxon>
        <taxon>Mucoromycota</taxon>
        <taxon>Glomeromycotina</taxon>
        <taxon>Glomeromycetes</taxon>
        <taxon>Diversisporales</taxon>
        <taxon>Acaulosporaceae</taxon>
        <taxon>Acaulospora</taxon>
    </lineage>
</organism>
<reference evidence="1" key="1">
    <citation type="submission" date="2021-06" db="EMBL/GenBank/DDBJ databases">
        <authorList>
            <person name="Kallberg Y."/>
            <person name="Tangrot J."/>
            <person name="Rosling A."/>
        </authorList>
    </citation>
    <scope>NUCLEOTIDE SEQUENCE</scope>
    <source>
        <strain evidence="1">CL356</strain>
    </source>
</reference>
<name>A0ACA9N9V8_9GLOM</name>